<organism evidence="17 18">
    <name type="scientific">Jhaorihella thermophila</name>
    <dbReference type="NCBI Taxonomy" id="488547"/>
    <lineage>
        <taxon>Bacteria</taxon>
        <taxon>Pseudomonadati</taxon>
        <taxon>Pseudomonadota</taxon>
        <taxon>Alphaproteobacteria</taxon>
        <taxon>Rhodobacterales</taxon>
        <taxon>Paracoccaceae</taxon>
        <taxon>Jhaorihella</taxon>
    </lineage>
</organism>
<name>A0A1H5T521_9RHOB</name>
<keyword evidence="5 17" id="KW-0121">Carboxypeptidase</keyword>
<evidence type="ECO:0000256" key="7">
    <source>
        <dbReference type="ARBA" id="ARBA00022729"/>
    </source>
</evidence>
<feature type="domain" description="Peptidase S11 D-Ala-D-Ala carboxypeptidase A C-terminal" evidence="16">
    <location>
        <begin position="270"/>
        <end position="360"/>
    </location>
</feature>
<dbReference type="InterPro" id="IPR012338">
    <property type="entry name" value="Beta-lactam/transpept-like"/>
</dbReference>
<dbReference type="SMART" id="SM00936">
    <property type="entry name" value="PBP5_C"/>
    <property type="match status" value="1"/>
</dbReference>
<dbReference type="GO" id="GO:0008360">
    <property type="term" value="P:regulation of cell shape"/>
    <property type="evidence" value="ECO:0007669"/>
    <property type="project" value="UniProtKB-KW"/>
</dbReference>
<dbReference type="AlphaFoldDB" id="A0A1H5T521"/>
<comment type="pathway">
    <text evidence="2">Cell wall biogenesis; peptidoglycan biosynthesis.</text>
</comment>
<evidence type="ECO:0000256" key="5">
    <source>
        <dbReference type="ARBA" id="ARBA00022645"/>
    </source>
</evidence>
<evidence type="ECO:0000256" key="9">
    <source>
        <dbReference type="ARBA" id="ARBA00022960"/>
    </source>
</evidence>
<evidence type="ECO:0000256" key="15">
    <source>
        <dbReference type="RuleBase" id="RU004016"/>
    </source>
</evidence>
<comment type="function">
    <text evidence="1">Removes C-terminal D-alanyl residues from sugar-peptide cell wall precursors.</text>
</comment>
<dbReference type="UniPathway" id="UPA00219"/>
<evidence type="ECO:0000256" key="4">
    <source>
        <dbReference type="ARBA" id="ARBA00012448"/>
    </source>
</evidence>
<dbReference type="Gene3D" id="2.60.410.10">
    <property type="entry name" value="D-Ala-D-Ala carboxypeptidase, C-terminal domain"/>
    <property type="match status" value="1"/>
</dbReference>
<keyword evidence="18" id="KW-1185">Reference proteome</keyword>
<keyword evidence="11" id="KW-0961">Cell wall biogenesis/degradation</keyword>
<accession>A0A1H5T521</accession>
<evidence type="ECO:0000313" key="17">
    <source>
        <dbReference type="EMBL" id="SEF57117.1"/>
    </source>
</evidence>
<dbReference type="InterPro" id="IPR037167">
    <property type="entry name" value="Peptidase_S11_C_sf"/>
</dbReference>
<dbReference type="InterPro" id="IPR001967">
    <property type="entry name" value="Peptidase_S11_N"/>
</dbReference>
<dbReference type="PRINTS" id="PR00725">
    <property type="entry name" value="DADACBPTASE1"/>
</dbReference>
<keyword evidence="10" id="KW-0573">Peptidoglycan synthesis</keyword>
<dbReference type="SUPFAM" id="SSF56601">
    <property type="entry name" value="beta-lactamase/transpeptidase-like"/>
    <property type="match status" value="1"/>
</dbReference>
<evidence type="ECO:0000256" key="11">
    <source>
        <dbReference type="ARBA" id="ARBA00023316"/>
    </source>
</evidence>
<evidence type="ECO:0000256" key="2">
    <source>
        <dbReference type="ARBA" id="ARBA00004752"/>
    </source>
</evidence>
<feature type="active site" evidence="13">
    <location>
        <position position="115"/>
    </location>
</feature>
<keyword evidence="6" id="KW-0645">Protease</keyword>
<evidence type="ECO:0000256" key="10">
    <source>
        <dbReference type="ARBA" id="ARBA00022984"/>
    </source>
</evidence>
<feature type="binding site" evidence="14">
    <location>
        <position position="220"/>
    </location>
    <ligand>
        <name>substrate</name>
    </ligand>
</feature>
<dbReference type="GO" id="GO:0071555">
    <property type="term" value="P:cell wall organization"/>
    <property type="evidence" value="ECO:0007669"/>
    <property type="project" value="UniProtKB-KW"/>
</dbReference>
<evidence type="ECO:0000313" key="18">
    <source>
        <dbReference type="Proteomes" id="UP000236742"/>
    </source>
</evidence>
<feature type="active site" description="Proton acceptor" evidence="13">
    <location>
        <position position="58"/>
    </location>
</feature>
<dbReference type="Proteomes" id="UP000236742">
    <property type="component" value="Unassembled WGS sequence"/>
</dbReference>
<dbReference type="Pfam" id="PF00768">
    <property type="entry name" value="Peptidase_S11"/>
    <property type="match status" value="1"/>
</dbReference>
<evidence type="ECO:0000256" key="3">
    <source>
        <dbReference type="ARBA" id="ARBA00007164"/>
    </source>
</evidence>
<dbReference type="EMBL" id="FNVD01000002">
    <property type="protein sequence ID" value="SEF57117.1"/>
    <property type="molecule type" value="Genomic_DNA"/>
</dbReference>
<keyword evidence="8" id="KW-0378">Hydrolase</keyword>
<reference evidence="17 18" key="1">
    <citation type="submission" date="2016-10" db="EMBL/GenBank/DDBJ databases">
        <authorList>
            <person name="de Groot N.N."/>
        </authorList>
    </citation>
    <scope>NUCLEOTIDE SEQUENCE [LARGE SCALE GENOMIC DNA]</scope>
    <source>
        <strain evidence="17 18">DSM 23413</strain>
    </source>
</reference>
<feature type="active site" description="Acyl-ester intermediate" evidence="13">
    <location>
        <position position="55"/>
    </location>
</feature>
<keyword evidence="7" id="KW-0732">Signal</keyword>
<evidence type="ECO:0000256" key="12">
    <source>
        <dbReference type="ARBA" id="ARBA00034000"/>
    </source>
</evidence>
<evidence type="ECO:0000256" key="8">
    <source>
        <dbReference type="ARBA" id="ARBA00022801"/>
    </source>
</evidence>
<dbReference type="PANTHER" id="PTHR21581:SF6">
    <property type="entry name" value="TRAFFICKING PROTEIN PARTICLE COMPLEX SUBUNIT 12"/>
    <property type="match status" value="1"/>
</dbReference>
<dbReference type="EC" id="3.4.16.4" evidence="4"/>
<dbReference type="GO" id="GO:0006508">
    <property type="term" value="P:proteolysis"/>
    <property type="evidence" value="ECO:0007669"/>
    <property type="project" value="UniProtKB-KW"/>
</dbReference>
<gene>
    <name evidence="17" type="ORF">SAMN05421751_10245</name>
</gene>
<dbReference type="PANTHER" id="PTHR21581">
    <property type="entry name" value="D-ALANYL-D-ALANINE CARBOXYPEPTIDASE"/>
    <property type="match status" value="1"/>
</dbReference>
<protein>
    <recommendedName>
        <fullName evidence="4">serine-type D-Ala-D-Ala carboxypeptidase</fullName>
        <ecNumber evidence="4">3.4.16.4</ecNumber>
    </recommendedName>
</protein>
<dbReference type="GO" id="GO:0009252">
    <property type="term" value="P:peptidoglycan biosynthetic process"/>
    <property type="evidence" value="ECO:0007669"/>
    <property type="project" value="UniProtKB-UniPathway"/>
</dbReference>
<keyword evidence="9" id="KW-0133">Cell shape</keyword>
<evidence type="ECO:0000259" key="16">
    <source>
        <dbReference type="SMART" id="SM00936"/>
    </source>
</evidence>
<dbReference type="SUPFAM" id="SSF69189">
    <property type="entry name" value="Penicillin-binding protein associated domain"/>
    <property type="match status" value="1"/>
</dbReference>
<dbReference type="InterPro" id="IPR015956">
    <property type="entry name" value="Peniciliin-bd_prot_C_sf"/>
</dbReference>
<dbReference type="InterPro" id="IPR018044">
    <property type="entry name" value="Peptidase_S11"/>
</dbReference>
<dbReference type="Gene3D" id="3.40.710.10">
    <property type="entry name" value="DD-peptidase/beta-lactamase superfamily"/>
    <property type="match status" value="1"/>
</dbReference>
<comment type="catalytic activity">
    <reaction evidence="12">
        <text>Preferential cleavage: (Ac)2-L-Lys-D-Ala-|-D-Ala. Also transpeptidation of peptidyl-alanyl moieties that are N-acyl substituents of D-alanine.</text>
        <dbReference type="EC" id="3.4.16.4"/>
    </reaction>
</comment>
<comment type="similarity">
    <text evidence="3 15">Belongs to the peptidase S11 family.</text>
</comment>
<proteinExistence type="inferred from homology"/>
<dbReference type="GO" id="GO:0009002">
    <property type="term" value="F:serine-type D-Ala-D-Ala carboxypeptidase activity"/>
    <property type="evidence" value="ECO:0007669"/>
    <property type="project" value="UniProtKB-EC"/>
</dbReference>
<evidence type="ECO:0000256" key="13">
    <source>
        <dbReference type="PIRSR" id="PIRSR618044-1"/>
    </source>
</evidence>
<evidence type="ECO:0000256" key="14">
    <source>
        <dbReference type="PIRSR" id="PIRSR618044-2"/>
    </source>
</evidence>
<sequence>MKPLLQLAVTIVVLFAMTLRAGAFETRAKAAIVVDLSTDTVLLEKNADTPLPPASMSKLMTLYMLFDAIRAGRVQMDTRFKVSSKARNMGGSKMFLDERDRPMVQELIQGIIVSSGNDAAVVVAEGLAGSEEAFARQMTEMAGRLGMTHSTFANASGWPHPYQRMSVRDLAILARHLIEEFPEFYPYFSQQEFDYKNRAPANRFNRNPLLKLGIGADGLKTGHTQEAGYGMVASAVQNGRRVIVVVSGLDSATQRAEETEALINWSFRQFSPKTVAKAGEPIVTAEVWNGRQPQVGLVPIEDVTVLLAALADEKVEAEVVYTGPLTAPIRAGDRLAELILRPEGLPELRRPLVADRDVPVGGFTVRVRTAAQSLLQRFLNGPQEAM</sequence>
<dbReference type="Pfam" id="PF07943">
    <property type="entry name" value="PBP5_C"/>
    <property type="match status" value="1"/>
</dbReference>
<dbReference type="InterPro" id="IPR012907">
    <property type="entry name" value="Peptidase_S11_C"/>
</dbReference>
<evidence type="ECO:0000256" key="1">
    <source>
        <dbReference type="ARBA" id="ARBA00003217"/>
    </source>
</evidence>
<dbReference type="RefSeq" id="WP_407656702.1">
    <property type="nucleotide sequence ID" value="NZ_FNVD01000002.1"/>
</dbReference>
<evidence type="ECO:0000256" key="6">
    <source>
        <dbReference type="ARBA" id="ARBA00022670"/>
    </source>
</evidence>